<dbReference type="InterPro" id="IPR011527">
    <property type="entry name" value="ABC1_TM_dom"/>
</dbReference>
<feature type="region of interest" description="Disordered" evidence="12">
    <location>
        <begin position="1"/>
        <end position="30"/>
    </location>
</feature>
<dbReference type="GO" id="GO:0015421">
    <property type="term" value="F:ABC-type oligopeptide transporter activity"/>
    <property type="evidence" value="ECO:0007669"/>
    <property type="project" value="TreeGrafter"/>
</dbReference>
<dbReference type="Pfam" id="PF00664">
    <property type="entry name" value="ABC_membrane"/>
    <property type="match status" value="2"/>
</dbReference>
<evidence type="ECO:0000256" key="10">
    <source>
        <dbReference type="ARBA" id="ARBA00023136"/>
    </source>
</evidence>
<evidence type="ECO:0000256" key="11">
    <source>
        <dbReference type="ARBA" id="ARBA00023180"/>
    </source>
</evidence>
<evidence type="ECO:0000256" key="13">
    <source>
        <dbReference type="SAM" id="Phobius"/>
    </source>
</evidence>
<dbReference type="PANTHER" id="PTHR43394:SF27">
    <property type="entry name" value="ATP-DEPENDENT TRANSLOCASE ABCB1-LIKE"/>
    <property type="match status" value="1"/>
</dbReference>
<feature type="domain" description="ABC transmembrane type-1" evidence="15">
    <location>
        <begin position="56"/>
        <end position="347"/>
    </location>
</feature>
<dbReference type="GO" id="GO:0005524">
    <property type="term" value="F:ATP binding"/>
    <property type="evidence" value="ECO:0007669"/>
    <property type="project" value="UniProtKB-KW"/>
</dbReference>
<dbReference type="OrthoDB" id="6500128at2759"/>
<dbReference type="GO" id="GO:0012505">
    <property type="term" value="C:endomembrane system"/>
    <property type="evidence" value="ECO:0007669"/>
    <property type="project" value="UniProtKB-SubCell"/>
</dbReference>
<name>A0A2N3NA71_9PEZI</name>
<feature type="transmembrane region" description="Helical" evidence="13">
    <location>
        <begin position="748"/>
        <end position="768"/>
    </location>
</feature>
<feature type="domain" description="ABC transporter" evidence="14">
    <location>
        <begin position="1072"/>
        <end position="1321"/>
    </location>
</feature>
<dbReference type="InterPro" id="IPR003439">
    <property type="entry name" value="ABC_transporter-like_ATP-bd"/>
</dbReference>
<keyword evidence="10 13" id="KW-0472">Membrane</keyword>
<dbReference type="SMART" id="SM00382">
    <property type="entry name" value="AAA"/>
    <property type="match status" value="2"/>
</dbReference>
<evidence type="ECO:0000256" key="5">
    <source>
        <dbReference type="ARBA" id="ARBA00022692"/>
    </source>
</evidence>
<feature type="transmembrane region" description="Helical" evidence="13">
    <location>
        <begin position="955"/>
        <end position="975"/>
    </location>
</feature>
<keyword evidence="5 13" id="KW-0812">Transmembrane</keyword>
<dbReference type="InParanoid" id="A0A2N3NA71"/>
<feature type="transmembrane region" description="Helical" evidence="13">
    <location>
        <begin position="106"/>
        <end position="133"/>
    </location>
</feature>
<dbReference type="InterPro" id="IPR027417">
    <property type="entry name" value="P-loop_NTPase"/>
</dbReference>
<evidence type="ECO:0000313" key="16">
    <source>
        <dbReference type="EMBL" id="PKS09333.1"/>
    </source>
</evidence>
<feature type="transmembrane region" description="Helical" evidence="13">
    <location>
        <begin position="52"/>
        <end position="71"/>
    </location>
</feature>
<evidence type="ECO:0000313" key="17">
    <source>
        <dbReference type="Proteomes" id="UP000233524"/>
    </source>
</evidence>
<evidence type="ECO:0000259" key="15">
    <source>
        <dbReference type="PROSITE" id="PS50929"/>
    </source>
</evidence>
<dbReference type="PROSITE" id="PS50893">
    <property type="entry name" value="ABC_TRANSPORTER_2"/>
    <property type="match status" value="2"/>
</dbReference>
<feature type="transmembrane region" description="Helical" evidence="13">
    <location>
        <begin position="872"/>
        <end position="890"/>
    </location>
</feature>
<feature type="compositionally biased region" description="Low complexity" evidence="12">
    <location>
        <begin position="10"/>
        <end position="22"/>
    </location>
</feature>
<protein>
    <submittedName>
        <fullName evidence="16">Uncharacterized protein</fullName>
    </submittedName>
</protein>
<keyword evidence="11" id="KW-0325">Glycoprotein</keyword>
<evidence type="ECO:0000256" key="12">
    <source>
        <dbReference type="SAM" id="MobiDB-lite"/>
    </source>
</evidence>
<dbReference type="Gene3D" id="1.20.1560.10">
    <property type="entry name" value="ABC transporter type 1, transmembrane domain"/>
    <property type="match status" value="1"/>
</dbReference>
<dbReference type="InterPro" id="IPR003593">
    <property type="entry name" value="AAA+_ATPase"/>
</dbReference>
<gene>
    <name evidence="16" type="ORF">jhhlp_003947</name>
</gene>
<dbReference type="GO" id="GO:0016887">
    <property type="term" value="F:ATP hydrolysis activity"/>
    <property type="evidence" value="ECO:0007669"/>
    <property type="project" value="InterPro"/>
</dbReference>
<feature type="transmembrane region" description="Helical" evidence="13">
    <location>
        <begin position="324"/>
        <end position="343"/>
    </location>
</feature>
<evidence type="ECO:0000256" key="1">
    <source>
        <dbReference type="ARBA" id="ARBA00004141"/>
    </source>
</evidence>
<evidence type="ECO:0000256" key="9">
    <source>
        <dbReference type="ARBA" id="ARBA00022989"/>
    </source>
</evidence>
<sequence length="1325" mass="144353">MAPEVASEKATANNAPAVATTPEDVPTAGLPDEENPWVAYKRIFRYAGPFEYSLQAVAIVAAIASGAGIALQNLIFGRFVTVITGFAIDPAATGKFMEDVSELSLYFVYLGIARFVLSYVYNVLLTCASYRIVRNIRHQYFRAALKQEVAFYDFGSAGSIAAQATTNGRLIQGGIAEKLGLTFQGLSAFVTAFVIAFVVSWKLTLICLCIAPATILVMTVVATIEAGHETKILEIYAQANSFAEGVLSSARTVHAFEMRSRLVAKFDEFLTDAHKVGKKISPLFGVLFSAEYTIIYLGFGLAFWQGVKRLASGEIDDAGDIFTVLLSVVMAAINLTMLAPYSIDFSRAATAAAKLFSLLDRESAIDPFDKSGDEPTDTVGLVELENVTFAYPTRPSVTVLDDFTLRVPAGKVTALVGQSGSGKSTIVGLIERWYNPKSGTIKLDGRPINQLNLSWLRKNVRLVQQEPILFQGTVFENIRHGLVGTPWENAPKEDQLERVKEAARIAYAHDFILELPDGYDTEIGQRGGLLSGGQKQRVAIARSIVSQPKVLLLDEATSALDPHAEAIVQKALDNASEGRTTIVIAHKLATIRKADNIIVMTKGRIVEQGTHESLVSQDGTYARLVKMQNLAVSEAGSMTETDEEEAAMAPTKETAPDLTKPLTRYATSTQGRMEAQKERDNFDHHKHLGIFAAVVRLTVESLELKWSYLSLVVGCVIATGLFPGQAILMSNVMDVFTLTGDAMVDRGSFFATMFIVMAAGAFVAYFALGWFTNNIAQVSPVATLQILWEGPLITLSQHLNHKLRKQCFNDMLRQDLQFFDRPENNTGALASRVDSNPQSIHELMGFNIGLILTSILNLVACSIMGIVHSWKLGLVVVCAGLPPLVSAGYFKIRSDARLDRVTSKRYATSASIASEAVTAIRTVSSLAIEESVLEKYTQELDHAVSASKGPLLRMMVFFGFTQCLEYWFMALGFWYGCRLLSRNEVSMYDFFVTFLAVFFSGQSSSQLFQFSTSTAILFQSKQMIWHKLTIMALGVTKGINAANYLFWLNELQPTVRETPDNHDNGPKNGEPICLDNVRFSYPLRPEATVLRGVDLTVKKGQFVGLVGASGCGKSTIIAMLERFYDPTTGTISVASSALPELNPRLYRSIVALIQQEPTLFQGSIRDNIALGVDDPSTECESKTPSVSDADIESALRAANAWDLVSSLPEGLATAAGSNGTQLSGGQRQRIAIARALIRDPKILLLDEATSALDSESEKMVQKALAEAAKAGDRITFAVAHRLSTIKDADVICVFYGGRITEMGTHAELIALGGLYRKMCEAQALD</sequence>
<dbReference type="SUPFAM" id="SSF52540">
    <property type="entry name" value="P-loop containing nucleoside triphosphate hydrolases"/>
    <property type="match status" value="2"/>
</dbReference>
<comment type="caution">
    <text evidence="16">The sequence shown here is derived from an EMBL/GenBank/DDBJ whole genome shotgun (WGS) entry which is preliminary data.</text>
</comment>
<dbReference type="InterPro" id="IPR039421">
    <property type="entry name" value="Type_1_exporter"/>
</dbReference>
<keyword evidence="8" id="KW-0067">ATP-binding</keyword>
<evidence type="ECO:0000259" key="14">
    <source>
        <dbReference type="PROSITE" id="PS50893"/>
    </source>
</evidence>
<dbReference type="FunFam" id="3.40.50.300:FF:001530">
    <property type="entry name" value="ABC multidrug transporter (Eurofung)"/>
    <property type="match status" value="1"/>
</dbReference>
<comment type="subcellular location">
    <subcellularLocation>
        <location evidence="2">Endomembrane system</location>
    </subcellularLocation>
    <subcellularLocation>
        <location evidence="1">Membrane</location>
        <topology evidence="1">Multi-pass membrane protein</topology>
    </subcellularLocation>
</comment>
<evidence type="ECO:0000256" key="3">
    <source>
        <dbReference type="ARBA" id="ARBA00007577"/>
    </source>
</evidence>
<dbReference type="GO" id="GO:0005743">
    <property type="term" value="C:mitochondrial inner membrane"/>
    <property type="evidence" value="ECO:0007669"/>
    <property type="project" value="TreeGrafter"/>
</dbReference>
<dbReference type="FunFam" id="1.20.1560.10:FF:000057">
    <property type="entry name" value="ABC multidrug transporter SitT"/>
    <property type="match status" value="2"/>
</dbReference>
<reference evidence="16 17" key="1">
    <citation type="journal article" date="2017" name="G3 (Bethesda)">
        <title>First Draft Genome Sequence of the Pathogenic Fungus Lomentospora prolificans (Formerly Scedosporium prolificans).</title>
        <authorList>
            <person name="Luo R."/>
            <person name="Zimin A."/>
            <person name="Workman R."/>
            <person name="Fan Y."/>
            <person name="Pertea G."/>
            <person name="Grossman N."/>
            <person name="Wear M.P."/>
            <person name="Jia B."/>
            <person name="Miller H."/>
            <person name="Casadevall A."/>
            <person name="Timp W."/>
            <person name="Zhang S.X."/>
            <person name="Salzberg S.L."/>
        </authorList>
    </citation>
    <scope>NUCLEOTIDE SEQUENCE [LARGE SCALE GENOMIC DNA]</scope>
    <source>
        <strain evidence="16 17">JHH-5317</strain>
    </source>
</reference>
<dbReference type="EMBL" id="NLAX01000010">
    <property type="protein sequence ID" value="PKS09333.1"/>
    <property type="molecule type" value="Genomic_DNA"/>
</dbReference>
<dbReference type="STRING" id="41688.A0A2N3NA71"/>
<dbReference type="CDD" id="cd03249">
    <property type="entry name" value="ABC_MTABC3_MDL1_MDL2"/>
    <property type="match status" value="2"/>
</dbReference>
<dbReference type="PROSITE" id="PS00211">
    <property type="entry name" value="ABC_TRANSPORTER_1"/>
    <property type="match status" value="2"/>
</dbReference>
<dbReference type="VEuPathDB" id="FungiDB:jhhlp_003947"/>
<evidence type="ECO:0000256" key="6">
    <source>
        <dbReference type="ARBA" id="ARBA00022737"/>
    </source>
</evidence>
<evidence type="ECO:0000256" key="8">
    <source>
        <dbReference type="ARBA" id="ARBA00022840"/>
    </source>
</evidence>
<dbReference type="Gene3D" id="3.40.50.300">
    <property type="entry name" value="P-loop containing nucleotide triphosphate hydrolases"/>
    <property type="match status" value="2"/>
</dbReference>
<dbReference type="PANTHER" id="PTHR43394">
    <property type="entry name" value="ATP-DEPENDENT PERMEASE MDL1, MITOCHONDRIAL"/>
    <property type="match status" value="1"/>
</dbReference>
<dbReference type="SUPFAM" id="SSF90123">
    <property type="entry name" value="ABC transporter transmembrane region"/>
    <property type="match status" value="2"/>
</dbReference>
<dbReference type="Pfam" id="PF00005">
    <property type="entry name" value="ABC_tran"/>
    <property type="match status" value="2"/>
</dbReference>
<dbReference type="PROSITE" id="PS50929">
    <property type="entry name" value="ABC_TM1F"/>
    <property type="match status" value="2"/>
</dbReference>
<keyword evidence="9 13" id="KW-1133">Transmembrane helix</keyword>
<dbReference type="InterPro" id="IPR017871">
    <property type="entry name" value="ABC_transporter-like_CS"/>
</dbReference>
<dbReference type="FunFam" id="3.40.50.300:FF:000913">
    <property type="entry name" value="ABC multidrug transporter SitT"/>
    <property type="match status" value="1"/>
</dbReference>
<feature type="transmembrane region" description="Helical" evidence="13">
    <location>
        <begin position="283"/>
        <end position="304"/>
    </location>
</feature>
<keyword evidence="17" id="KW-1185">Reference proteome</keyword>
<dbReference type="InterPro" id="IPR036640">
    <property type="entry name" value="ABC1_TM_sf"/>
</dbReference>
<evidence type="ECO:0000256" key="2">
    <source>
        <dbReference type="ARBA" id="ARBA00004308"/>
    </source>
</evidence>
<evidence type="ECO:0000256" key="7">
    <source>
        <dbReference type="ARBA" id="ARBA00022741"/>
    </source>
</evidence>
<dbReference type="Proteomes" id="UP000233524">
    <property type="component" value="Unassembled WGS sequence"/>
</dbReference>
<comment type="similarity">
    <text evidence="3">Belongs to the ABC transporter superfamily. ABCB family. Multidrug resistance exporter (TC 3.A.1.201) subfamily.</text>
</comment>
<feature type="transmembrane region" description="Helical" evidence="13">
    <location>
        <begin position="179"/>
        <end position="197"/>
    </location>
</feature>
<feature type="transmembrane region" description="Helical" evidence="13">
    <location>
        <begin position="706"/>
        <end position="728"/>
    </location>
</feature>
<dbReference type="GO" id="GO:0090374">
    <property type="term" value="P:oligopeptide export from mitochondrion"/>
    <property type="evidence" value="ECO:0007669"/>
    <property type="project" value="TreeGrafter"/>
</dbReference>
<keyword evidence="6" id="KW-0677">Repeat</keyword>
<feature type="domain" description="ABC transmembrane type-1" evidence="15">
    <location>
        <begin position="711"/>
        <end position="1013"/>
    </location>
</feature>
<feature type="domain" description="ABC transporter" evidence="14">
    <location>
        <begin position="382"/>
        <end position="627"/>
    </location>
</feature>
<accession>A0A2N3NA71</accession>
<keyword evidence="4" id="KW-0813">Transport</keyword>
<feature type="transmembrane region" description="Helical" evidence="13">
    <location>
        <begin position="846"/>
        <end position="866"/>
    </location>
</feature>
<feature type="transmembrane region" description="Helical" evidence="13">
    <location>
        <begin position="203"/>
        <end position="224"/>
    </location>
</feature>
<organism evidence="16 17">
    <name type="scientific">Lomentospora prolificans</name>
    <dbReference type="NCBI Taxonomy" id="41688"/>
    <lineage>
        <taxon>Eukaryota</taxon>
        <taxon>Fungi</taxon>
        <taxon>Dikarya</taxon>
        <taxon>Ascomycota</taxon>
        <taxon>Pezizomycotina</taxon>
        <taxon>Sordariomycetes</taxon>
        <taxon>Hypocreomycetidae</taxon>
        <taxon>Microascales</taxon>
        <taxon>Microascaceae</taxon>
        <taxon>Lomentospora</taxon>
    </lineage>
</organism>
<proteinExistence type="inferred from homology"/>
<keyword evidence="7" id="KW-0547">Nucleotide-binding</keyword>
<dbReference type="CDD" id="cd18577">
    <property type="entry name" value="ABC_6TM_Pgp_ABCB1_D1_like"/>
    <property type="match status" value="1"/>
</dbReference>
<evidence type="ECO:0000256" key="4">
    <source>
        <dbReference type="ARBA" id="ARBA00022448"/>
    </source>
</evidence>
<dbReference type="CDD" id="cd18578">
    <property type="entry name" value="ABC_6TM_Pgp_ABCB1_D2_like"/>
    <property type="match status" value="1"/>
</dbReference>